<keyword evidence="6" id="KW-1185">Reference proteome</keyword>
<keyword evidence="2" id="KW-0521">NADP</keyword>
<gene>
    <name evidence="5" type="ORF">LTR84_010634</name>
</gene>
<dbReference type="PANTHER" id="PTHR42748:SF30">
    <property type="entry name" value="NMRA-LIKE DOMAIN-CONTAINING PROTEIN"/>
    <property type="match status" value="1"/>
</dbReference>
<dbReference type="Gene3D" id="3.90.25.10">
    <property type="entry name" value="UDP-galactose 4-epimerase, domain 1"/>
    <property type="match status" value="1"/>
</dbReference>
<evidence type="ECO:0000313" key="6">
    <source>
        <dbReference type="Proteomes" id="UP001358417"/>
    </source>
</evidence>
<protein>
    <recommendedName>
        <fullName evidence="4">NmrA-like domain-containing protein</fullName>
    </recommendedName>
</protein>
<dbReference type="Gene3D" id="3.40.50.720">
    <property type="entry name" value="NAD(P)-binding Rossmann-like Domain"/>
    <property type="match status" value="1"/>
</dbReference>
<dbReference type="GeneID" id="89978790"/>
<dbReference type="SUPFAM" id="SSF51735">
    <property type="entry name" value="NAD(P)-binding Rossmann-fold domains"/>
    <property type="match status" value="1"/>
</dbReference>
<dbReference type="Pfam" id="PF05368">
    <property type="entry name" value="NmrA"/>
    <property type="match status" value="1"/>
</dbReference>
<dbReference type="AlphaFoldDB" id="A0AAV9MVA9"/>
<evidence type="ECO:0000313" key="5">
    <source>
        <dbReference type="EMBL" id="KAK5044620.1"/>
    </source>
</evidence>
<dbReference type="InterPro" id="IPR051164">
    <property type="entry name" value="NmrA-like_oxidored"/>
</dbReference>
<name>A0AAV9MVA9_9EURO</name>
<dbReference type="RefSeq" id="XP_064700276.1">
    <property type="nucleotide sequence ID" value="XM_064854169.1"/>
</dbReference>
<evidence type="ECO:0000256" key="2">
    <source>
        <dbReference type="ARBA" id="ARBA00022857"/>
    </source>
</evidence>
<sequence length="313" mass="34836">MATYLVTCATGQQGRSVVKHLLTAGVKVHAVVRNVRSERALHLKRQGVVLFEGDNDSFGVFKEAALGCKGIYLNLQPSPTDQNSQQRQIKGIVHVCKEVGLETIVVSTAYFTNDRSKWDNPQGERIGVRGYYLAKAEMEKVVREAGVKHYTILRPAWFHANYLLPYSVWHFPGLSTSGELVHSYEKGVKMPHIDEEDIAKFGVAALLDPAKFGGQEIELGNENLTVEDVADSLSKAGGSGHHISVRKRTREEINLAVNVIPTQPFQLWANAVDITIDGQAIQKKYGIRLTTFQEYLAKEKVRLLESLPSPTER</sequence>
<dbReference type="EMBL" id="JAVRRD010000046">
    <property type="protein sequence ID" value="KAK5044620.1"/>
    <property type="molecule type" value="Genomic_DNA"/>
</dbReference>
<comment type="caution">
    <text evidence="5">The sequence shown here is derived from an EMBL/GenBank/DDBJ whole genome shotgun (WGS) entry which is preliminary data.</text>
</comment>
<dbReference type="Proteomes" id="UP001358417">
    <property type="component" value="Unassembled WGS sequence"/>
</dbReference>
<dbReference type="GO" id="GO:0016491">
    <property type="term" value="F:oxidoreductase activity"/>
    <property type="evidence" value="ECO:0007669"/>
    <property type="project" value="UniProtKB-KW"/>
</dbReference>
<accession>A0AAV9MVA9</accession>
<keyword evidence="3" id="KW-0560">Oxidoreductase</keyword>
<dbReference type="GO" id="GO:0005634">
    <property type="term" value="C:nucleus"/>
    <property type="evidence" value="ECO:0007669"/>
    <property type="project" value="TreeGrafter"/>
</dbReference>
<comment type="similarity">
    <text evidence="1">Belongs to the NmrA-type oxidoreductase family.</text>
</comment>
<dbReference type="InterPro" id="IPR008030">
    <property type="entry name" value="NmrA-like"/>
</dbReference>
<dbReference type="PANTHER" id="PTHR42748">
    <property type="entry name" value="NITROGEN METABOLITE REPRESSION PROTEIN NMRA FAMILY MEMBER"/>
    <property type="match status" value="1"/>
</dbReference>
<reference evidence="5 6" key="1">
    <citation type="submission" date="2023-08" db="EMBL/GenBank/DDBJ databases">
        <title>Black Yeasts Isolated from many extreme environments.</title>
        <authorList>
            <person name="Coleine C."/>
            <person name="Stajich J.E."/>
            <person name="Selbmann L."/>
        </authorList>
    </citation>
    <scope>NUCLEOTIDE SEQUENCE [LARGE SCALE GENOMIC DNA]</scope>
    <source>
        <strain evidence="5 6">CCFEE 5792</strain>
    </source>
</reference>
<dbReference type="InterPro" id="IPR036291">
    <property type="entry name" value="NAD(P)-bd_dom_sf"/>
</dbReference>
<evidence type="ECO:0000256" key="3">
    <source>
        <dbReference type="ARBA" id="ARBA00023002"/>
    </source>
</evidence>
<proteinExistence type="inferred from homology"/>
<organism evidence="5 6">
    <name type="scientific">Exophiala bonariae</name>
    <dbReference type="NCBI Taxonomy" id="1690606"/>
    <lineage>
        <taxon>Eukaryota</taxon>
        <taxon>Fungi</taxon>
        <taxon>Dikarya</taxon>
        <taxon>Ascomycota</taxon>
        <taxon>Pezizomycotina</taxon>
        <taxon>Eurotiomycetes</taxon>
        <taxon>Chaetothyriomycetidae</taxon>
        <taxon>Chaetothyriales</taxon>
        <taxon>Herpotrichiellaceae</taxon>
        <taxon>Exophiala</taxon>
    </lineage>
</organism>
<feature type="domain" description="NmrA-like" evidence="4">
    <location>
        <begin position="5"/>
        <end position="239"/>
    </location>
</feature>
<evidence type="ECO:0000259" key="4">
    <source>
        <dbReference type="Pfam" id="PF05368"/>
    </source>
</evidence>
<evidence type="ECO:0000256" key="1">
    <source>
        <dbReference type="ARBA" id="ARBA00006328"/>
    </source>
</evidence>